<gene>
    <name evidence="2" type="ORF">LDH80_02110</name>
</gene>
<sequence>MFKKLLTRRAGSGDDAKPHAFTPALAEPSGQQSPQDPDVAEYTIRTAGGNDWPALPGVDFATLFQPRSLVCEPADGEGDYSFRTGTALVSVSWELAGTWYVTVEGSASPEAADLIVAELAQQLGEASEKTAVHARVTCQAPGREIPGGPVLVEQ</sequence>
<dbReference type="RefSeq" id="WP_229885036.1">
    <property type="nucleotide sequence ID" value="NZ_BMUH01000004.1"/>
</dbReference>
<name>A0ABY6QSW8_9ACTN</name>
<dbReference type="GeneID" id="95598198"/>
<dbReference type="EMBL" id="CP084204">
    <property type="protein sequence ID" value="UZX19604.1"/>
    <property type="molecule type" value="Genomic_DNA"/>
</dbReference>
<keyword evidence="3" id="KW-1185">Reference proteome</keyword>
<dbReference type="Proteomes" id="UP001164506">
    <property type="component" value="Chromosome"/>
</dbReference>
<evidence type="ECO:0000313" key="3">
    <source>
        <dbReference type="Proteomes" id="UP001164506"/>
    </source>
</evidence>
<evidence type="ECO:0000256" key="1">
    <source>
        <dbReference type="SAM" id="MobiDB-lite"/>
    </source>
</evidence>
<feature type="region of interest" description="Disordered" evidence="1">
    <location>
        <begin position="1"/>
        <end position="37"/>
    </location>
</feature>
<protein>
    <submittedName>
        <fullName evidence="2">Uncharacterized protein</fullName>
    </submittedName>
</protein>
<reference evidence="2" key="1">
    <citation type="submission" date="2021-09" db="EMBL/GenBank/DDBJ databases">
        <title>Complete genome sequence and metabolic characterization of Streptomyces tanashiensis DSM 731 the producer of antibacterial Kalafungin and diverse secondary metabolites.</title>
        <authorList>
            <person name="Abbasi M.N."/>
            <person name="Anwar M.N."/>
            <person name="Alam K."/>
            <person name="Shoaib M."/>
            <person name="Lin Z."/>
            <person name="Hayat M."/>
            <person name="Ali M.I."/>
            <person name="Malik H.M.T."/>
            <person name="Ahmed I."/>
            <person name="Li A."/>
            <person name="Hailong Wang H."/>
            <person name="Zhang Y."/>
        </authorList>
    </citation>
    <scope>NUCLEOTIDE SEQUENCE</scope>
    <source>
        <strain evidence="2">Kala</strain>
    </source>
</reference>
<organism evidence="2 3">
    <name type="scientific">Streptomyces tanashiensis</name>
    <dbReference type="NCBI Taxonomy" id="67367"/>
    <lineage>
        <taxon>Bacteria</taxon>
        <taxon>Bacillati</taxon>
        <taxon>Actinomycetota</taxon>
        <taxon>Actinomycetes</taxon>
        <taxon>Kitasatosporales</taxon>
        <taxon>Streptomycetaceae</taxon>
        <taxon>Streptomyces</taxon>
    </lineage>
</organism>
<accession>A0ABY6QSW8</accession>
<proteinExistence type="predicted"/>
<evidence type="ECO:0000313" key="2">
    <source>
        <dbReference type="EMBL" id="UZX19604.1"/>
    </source>
</evidence>